<dbReference type="GO" id="GO:0003677">
    <property type="term" value="F:DNA binding"/>
    <property type="evidence" value="ECO:0007669"/>
    <property type="project" value="InterPro"/>
</dbReference>
<dbReference type="PANTHER" id="PTHR34388:SF1">
    <property type="entry name" value="DNA POLYMERASE III SUBUNIT DELTA"/>
    <property type="match status" value="1"/>
</dbReference>
<dbReference type="SUPFAM" id="SSF52540">
    <property type="entry name" value="P-loop containing nucleoside triphosphate hydrolases"/>
    <property type="match status" value="1"/>
</dbReference>
<dbReference type="Proteomes" id="UP000183940">
    <property type="component" value="Unassembled WGS sequence"/>
</dbReference>
<dbReference type="SUPFAM" id="SSF48019">
    <property type="entry name" value="post-AAA+ oligomerization domain-like"/>
    <property type="match status" value="1"/>
</dbReference>
<evidence type="ECO:0000256" key="3">
    <source>
        <dbReference type="ARBA" id="ARBA00022679"/>
    </source>
</evidence>
<evidence type="ECO:0000256" key="2">
    <source>
        <dbReference type="ARBA" id="ARBA00017703"/>
    </source>
</evidence>
<dbReference type="Pfam" id="PF21694">
    <property type="entry name" value="DNA_pol3_delta_C"/>
    <property type="match status" value="1"/>
</dbReference>
<dbReference type="InterPro" id="IPR048466">
    <property type="entry name" value="DNA_pol3_delta-like_C"/>
</dbReference>
<dbReference type="PANTHER" id="PTHR34388">
    <property type="entry name" value="DNA POLYMERASE III SUBUNIT DELTA"/>
    <property type="match status" value="1"/>
</dbReference>
<keyword evidence="12" id="KW-1185">Reference proteome</keyword>
<feature type="domain" description="DNA polymerase III delta N-terminal" evidence="9">
    <location>
        <begin position="4"/>
        <end position="120"/>
    </location>
</feature>
<dbReference type="GO" id="GO:0009360">
    <property type="term" value="C:DNA polymerase III complex"/>
    <property type="evidence" value="ECO:0007669"/>
    <property type="project" value="InterPro"/>
</dbReference>
<feature type="domain" description="DNA polymerase III delta subunit-like C-terminal" evidence="10">
    <location>
        <begin position="200"/>
        <end position="313"/>
    </location>
</feature>
<evidence type="ECO:0000313" key="11">
    <source>
        <dbReference type="EMBL" id="OJJ25587.1"/>
    </source>
</evidence>
<keyword evidence="3" id="KW-0808">Transferase</keyword>
<protein>
    <recommendedName>
        <fullName evidence="2">DNA polymerase III subunit delta</fullName>
        <ecNumber evidence="1">2.7.7.7</ecNumber>
    </recommendedName>
</protein>
<dbReference type="InterPro" id="IPR005790">
    <property type="entry name" value="DNA_polIII_delta"/>
</dbReference>
<organism evidence="11 12">
    <name type="scientific">Roseofilum reptotaenium AO1-A</name>
    <dbReference type="NCBI Taxonomy" id="1925591"/>
    <lineage>
        <taxon>Bacteria</taxon>
        <taxon>Bacillati</taxon>
        <taxon>Cyanobacteriota</taxon>
        <taxon>Cyanophyceae</taxon>
        <taxon>Desertifilales</taxon>
        <taxon>Desertifilaceae</taxon>
        <taxon>Roseofilum</taxon>
    </lineage>
</organism>
<proteinExistence type="inferred from homology"/>
<evidence type="ECO:0000313" key="12">
    <source>
        <dbReference type="Proteomes" id="UP000183940"/>
    </source>
</evidence>
<dbReference type="Pfam" id="PF06144">
    <property type="entry name" value="DNA_pol3_delta"/>
    <property type="match status" value="1"/>
</dbReference>
<dbReference type="Gene3D" id="3.40.50.300">
    <property type="entry name" value="P-loop containing nucleotide triphosphate hydrolases"/>
    <property type="match status" value="1"/>
</dbReference>
<dbReference type="Gene3D" id="1.10.8.60">
    <property type="match status" value="1"/>
</dbReference>
<name>A0A1L9QSM9_9CYAN</name>
<accession>A0A1L9QSM9</accession>
<evidence type="ECO:0000256" key="6">
    <source>
        <dbReference type="ARBA" id="ARBA00022932"/>
    </source>
</evidence>
<dbReference type="InterPro" id="IPR010372">
    <property type="entry name" value="DNA_pol3_delta_N"/>
</dbReference>
<evidence type="ECO:0000256" key="7">
    <source>
        <dbReference type="ARBA" id="ARBA00034754"/>
    </source>
</evidence>
<evidence type="ECO:0000259" key="10">
    <source>
        <dbReference type="Pfam" id="PF21694"/>
    </source>
</evidence>
<dbReference type="NCBIfam" id="TIGR01128">
    <property type="entry name" value="holA"/>
    <property type="match status" value="1"/>
</dbReference>
<dbReference type="InterPro" id="IPR008921">
    <property type="entry name" value="DNA_pol3_clamp-load_cplx_C"/>
</dbReference>
<evidence type="ECO:0000259" key="9">
    <source>
        <dbReference type="Pfam" id="PF06144"/>
    </source>
</evidence>
<evidence type="ECO:0000256" key="4">
    <source>
        <dbReference type="ARBA" id="ARBA00022695"/>
    </source>
</evidence>
<dbReference type="Gene3D" id="1.20.272.10">
    <property type="match status" value="1"/>
</dbReference>
<comment type="catalytic activity">
    <reaction evidence="8">
        <text>DNA(n) + a 2'-deoxyribonucleoside 5'-triphosphate = DNA(n+1) + diphosphate</text>
        <dbReference type="Rhea" id="RHEA:22508"/>
        <dbReference type="Rhea" id="RHEA-COMP:17339"/>
        <dbReference type="Rhea" id="RHEA-COMP:17340"/>
        <dbReference type="ChEBI" id="CHEBI:33019"/>
        <dbReference type="ChEBI" id="CHEBI:61560"/>
        <dbReference type="ChEBI" id="CHEBI:173112"/>
        <dbReference type="EC" id="2.7.7.7"/>
    </reaction>
</comment>
<keyword evidence="6" id="KW-0239">DNA-directed DNA polymerase</keyword>
<comment type="similarity">
    <text evidence="7">Belongs to the DNA polymerase HolA subunit family.</text>
</comment>
<dbReference type="STRING" id="1925591.BI308_10580"/>
<keyword evidence="5" id="KW-0235">DNA replication</keyword>
<dbReference type="InterPro" id="IPR027417">
    <property type="entry name" value="P-loop_NTPase"/>
</dbReference>
<keyword evidence="4" id="KW-0548">Nucleotidyltransferase</keyword>
<gene>
    <name evidence="11" type="ORF">BI308_10580</name>
</gene>
<dbReference type="EC" id="2.7.7.7" evidence="1"/>
<reference evidence="11" key="1">
    <citation type="submission" date="2016-10" db="EMBL/GenBank/DDBJ databases">
        <title>CRISPR-Cas defence system in Roseofilum reptotaenium: evidence of a bacteriophage-cyanobacterium arms race in the coral black band disease.</title>
        <authorList>
            <person name="Buerger P."/>
            <person name="Wood-Charlson E.M."/>
            <person name="Weynberg K.D."/>
            <person name="Willis B."/>
            <person name="Van Oppen M.J."/>
        </authorList>
    </citation>
    <scope>NUCLEOTIDE SEQUENCE [LARGE SCALE GENOMIC DNA]</scope>
    <source>
        <strain evidence="11">AO1-A</strain>
    </source>
</reference>
<evidence type="ECO:0000256" key="8">
    <source>
        <dbReference type="ARBA" id="ARBA00049244"/>
    </source>
</evidence>
<dbReference type="GO" id="GO:0006261">
    <property type="term" value="P:DNA-templated DNA replication"/>
    <property type="evidence" value="ECO:0007669"/>
    <property type="project" value="TreeGrafter"/>
</dbReference>
<comment type="caution">
    <text evidence="11">The sequence shown here is derived from an EMBL/GenBank/DDBJ whole genome shotgun (WGS) entry which is preliminary data.</text>
</comment>
<dbReference type="AlphaFoldDB" id="A0A1L9QSM9"/>
<evidence type="ECO:0000256" key="5">
    <source>
        <dbReference type="ARBA" id="ARBA00022705"/>
    </source>
</evidence>
<dbReference type="EMBL" id="MLAW01000015">
    <property type="protein sequence ID" value="OJJ25587.1"/>
    <property type="molecule type" value="Genomic_DNA"/>
</dbReference>
<sequence>MPIYVYWGDDEFAMQQGVKQLRDRLLDPNWISFNYTEVLPDQPGSVMEALNEAMTPPFGSGNRLVWLVNTGLFQQASGSLLAELERTLPVLLTSSVLLLTVAGKLDQRLKVTKLMQKYAEFREFSLIPPWKTDLLLQRVEEVASQQGVKLTKRGAEVLSQSVGNDTRRLVNELQKLVLYHPDGEVLNDQDVEQLVVSNTQTSLELAQAIAKGQVDRSLTLIEGLLHRNEPALRIVATLVGQFRTWLWVKLMVESGERDDRQIAQAAEVANPKRVYFLKQQVRSLPFASLQRTLPLLLSLEWGLKQGRAEREILQTHIIQICQLYRKS</sequence>
<evidence type="ECO:0000256" key="1">
    <source>
        <dbReference type="ARBA" id="ARBA00012417"/>
    </source>
</evidence>
<dbReference type="GO" id="GO:0003887">
    <property type="term" value="F:DNA-directed DNA polymerase activity"/>
    <property type="evidence" value="ECO:0007669"/>
    <property type="project" value="UniProtKB-KW"/>
</dbReference>